<dbReference type="Proteomes" id="UP000317243">
    <property type="component" value="Unassembled WGS sequence"/>
</dbReference>
<keyword evidence="9" id="KW-1185">Reference proteome</keyword>
<evidence type="ECO:0000256" key="1">
    <source>
        <dbReference type="ARBA" id="ARBA00010641"/>
    </source>
</evidence>
<evidence type="ECO:0000256" key="3">
    <source>
        <dbReference type="ARBA" id="ARBA00023082"/>
    </source>
</evidence>
<feature type="domain" description="RNA polymerase sigma factor 70 region 4 type 2" evidence="7">
    <location>
        <begin position="137"/>
        <end position="187"/>
    </location>
</feature>
<protein>
    <submittedName>
        <fullName evidence="8">ECF RNA polymerase sigma factor SigW</fullName>
    </submittedName>
</protein>
<evidence type="ECO:0000256" key="5">
    <source>
        <dbReference type="ARBA" id="ARBA00023163"/>
    </source>
</evidence>
<dbReference type="Gene3D" id="1.10.1740.10">
    <property type="match status" value="1"/>
</dbReference>
<dbReference type="InterPro" id="IPR007627">
    <property type="entry name" value="RNA_pol_sigma70_r2"/>
</dbReference>
<dbReference type="EMBL" id="SIHI01000004">
    <property type="protein sequence ID" value="TWT55399.1"/>
    <property type="molecule type" value="Genomic_DNA"/>
</dbReference>
<dbReference type="InterPro" id="IPR039425">
    <property type="entry name" value="RNA_pol_sigma-70-like"/>
</dbReference>
<dbReference type="GO" id="GO:0016987">
    <property type="term" value="F:sigma factor activity"/>
    <property type="evidence" value="ECO:0007669"/>
    <property type="project" value="UniProtKB-KW"/>
</dbReference>
<dbReference type="NCBIfam" id="TIGR02937">
    <property type="entry name" value="sigma70-ECF"/>
    <property type="match status" value="1"/>
</dbReference>
<dbReference type="InterPro" id="IPR013249">
    <property type="entry name" value="RNA_pol_sigma70_r4_t2"/>
</dbReference>
<dbReference type="PANTHER" id="PTHR43133:SF52">
    <property type="entry name" value="ECF RNA POLYMERASE SIGMA FACTOR SIGL"/>
    <property type="match status" value="1"/>
</dbReference>
<dbReference type="InterPro" id="IPR013324">
    <property type="entry name" value="RNA_pol_sigma_r3/r4-like"/>
</dbReference>
<dbReference type="GO" id="GO:0006352">
    <property type="term" value="P:DNA-templated transcription initiation"/>
    <property type="evidence" value="ECO:0007669"/>
    <property type="project" value="InterPro"/>
</dbReference>
<keyword evidence="3" id="KW-0731">Sigma factor</keyword>
<name>A0A5C5WYQ0_9PLAN</name>
<dbReference type="Pfam" id="PF04542">
    <property type="entry name" value="Sigma70_r2"/>
    <property type="match status" value="1"/>
</dbReference>
<keyword evidence="5" id="KW-0804">Transcription</keyword>
<keyword evidence="2" id="KW-0805">Transcription regulation</keyword>
<evidence type="ECO:0000313" key="8">
    <source>
        <dbReference type="EMBL" id="TWT55399.1"/>
    </source>
</evidence>
<dbReference type="InterPro" id="IPR014284">
    <property type="entry name" value="RNA_pol_sigma-70_dom"/>
</dbReference>
<proteinExistence type="inferred from homology"/>
<dbReference type="SUPFAM" id="SSF88659">
    <property type="entry name" value="Sigma3 and sigma4 domains of RNA polymerase sigma factors"/>
    <property type="match status" value="1"/>
</dbReference>
<evidence type="ECO:0000313" key="9">
    <source>
        <dbReference type="Proteomes" id="UP000317243"/>
    </source>
</evidence>
<dbReference type="AlphaFoldDB" id="A0A5C5WYQ0"/>
<evidence type="ECO:0000259" key="6">
    <source>
        <dbReference type="Pfam" id="PF04542"/>
    </source>
</evidence>
<dbReference type="RefSeq" id="WP_197441149.1">
    <property type="nucleotide sequence ID" value="NZ_SIHI01000004.1"/>
</dbReference>
<gene>
    <name evidence="8" type="primary">sigW_6</name>
    <name evidence="8" type="ORF">KOR42_27850</name>
</gene>
<dbReference type="PANTHER" id="PTHR43133">
    <property type="entry name" value="RNA POLYMERASE ECF-TYPE SIGMA FACTO"/>
    <property type="match status" value="1"/>
</dbReference>
<dbReference type="GO" id="GO:0003677">
    <property type="term" value="F:DNA binding"/>
    <property type="evidence" value="ECO:0007669"/>
    <property type="project" value="UniProtKB-KW"/>
</dbReference>
<dbReference type="SUPFAM" id="SSF88946">
    <property type="entry name" value="Sigma2 domain of RNA polymerase sigma factors"/>
    <property type="match status" value="1"/>
</dbReference>
<keyword evidence="4" id="KW-0238">DNA-binding</keyword>
<sequence>MKNPTPSLAQSHENDLVARIRSGDRSAWEYLYDQHSVGVWKYVARLLGEPGETVAEVVQEVFLAAIKGIDHYDDQIGSVGQWLTGIAHRQVADHFRRKARHCREKEPAVVRHVAMNAQPNEVAENPVAALQQIEVAERVRMVLGQMSSEYAALLMARYMDRRSVQQLQELFGGSSNSIRSKLRRARAEFQRSYLRVEESGGQSND</sequence>
<dbReference type="Gene3D" id="1.10.10.10">
    <property type="entry name" value="Winged helix-like DNA-binding domain superfamily/Winged helix DNA-binding domain"/>
    <property type="match status" value="1"/>
</dbReference>
<dbReference type="InterPro" id="IPR036388">
    <property type="entry name" value="WH-like_DNA-bd_sf"/>
</dbReference>
<evidence type="ECO:0000256" key="2">
    <source>
        <dbReference type="ARBA" id="ARBA00023015"/>
    </source>
</evidence>
<evidence type="ECO:0000259" key="7">
    <source>
        <dbReference type="Pfam" id="PF08281"/>
    </source>
</evidence>
<reference evidence="8 9" key="1">
    <citation type="submission" date="2019-02" db="EMBL/GenBank/DDBJ databases">
        <title>Deep-cultivation of Planctomycetes and their phenomic and genomic characterization uncovers novel biology.</title>
        <authorList>
            <person name="Wiegand S."/>
            <person name="Jogler M."/>
            <person name="Boedeker C."/>
            <person name="Pinto D."/>
            <person name="Vollmers J."/>
            <person name="Rivas-Marin E."/>
            <person name="Kohn T."/>
            <person name="Peeters S.H."/>
            <person name="Heuer A."/>
            <person name="Rast P."/>
            <person name="Oberbeckmann S."/>
            <person name="Bunk B."/>
            <person name="Jeske O."/>
            <person name="Meyerdierks A."/>
            <person name="Storesund J.E."/>
            <person name="Kallscheuer N."/>
            <person name="Luecker S."/>
            <person name="Lage O.M."/>
            <person name="Pohl T."/>
            <person name="Merkel B.J."/>
            <person name="Hornburger P."/>
            <person name="Mueller R.-W."/>
            <person name="Bruemmer F."/>
            <person name="Labrenz M."/>
            <person name="Spormann A.M."/>
            <person name="Op Den Camp H."/>
            <person name="Overmann J."/>
            <person name="Amann R."/>
            <person name="Jetten M.S.M."/>
            <person name="Mascher T."/>
            <person name="Medema M.H."/>
            <person name="Devos D.P."/>
            <person name="Kaster A.-K."/>
            <person name="Ovreas L."/>
            <person name="Rohde M."/>
            <person name="Galperin M.Y."/>
            <person name="Jogler C."/>
        </authorList>
    </citation>
    <scope>NUCLEOTIDE SEQUENCE [LARGE SCALE GENOMIC DNA]</scope>
    <source>
        <strain evidence="8 9">KOR42</strain>
    </source>
</reference>
<organism evidence="8 9">
    <name type="scientific">Thalassoglobus neptunius</name>
    <dbReference type="NCBI Taxonomy" id="1938619"/>
    <lineage>
        <taxon>Bacteria</taxon>
        <taxon>Pseudomonadati</taxon>
        <taxon>Planctomycetota</taxon>
        <taxon>Planctomycetia</taxon>
        <taxon>Planctomycetales</taxon>
        <taxon>Planctomycetaceae</taxon>
        <taxon>Thalassoglobus</taxon>
    </lineage>
</organism>
<accession>A0A5C5WYQ0</accession>
<dbReference type="InterPro" id="IPR013325">
    <property type="entry name" value="RNA_pol_sigma_r2"/>
</dbReference>
<evidence type="ECO:0000256" key="4">
    <source>
        <dbReference type="ARBA" id="ARBA00023125"/>
    </source>
</evidence>
<comment type="similarity">
    <text evidence="1">Belongs to the sigma-70 factor family. ECF subfamily.</text>
</comment>
<feature type="domain" description="RNA polymerase sigma-70 region 2" evidence="6">
    <location>
        <begin position="31"/>
        <end position="100"/>
    </location>
</feature>
<comment type="caution">
    <text evidence="8">The sequence shown here is derived from an EMBL/GenBank/DDBJ whole genome shotgun (WGS) entry which is preliminary data.</text>
</comment>
<dbReference type="Pfam" id="PF08281">
    <property type="entry name" value="Sigma70_r4_2"/>
    <property type="match status" value="1"/>
</dbReference>